<dbReference type="AlphaFoldDB" id="A0AAN6W397"/>
<feature type="domain" description="Heterokaryon incompatibility" evidence="1">
    <location>
        <begin position="331"/>
        <end position="494"/>
    </location>
</feature>
<evidence type="ECO:0000313" key="2">
    <source>
        <dbReference type="EMBL" id="KAK4174614.1"/>
    </source>
</evidence>
<protein>
    <submittedName>
        <fullName evidence="2">Heterokaryon incompatibility protein-domain-containing protein</fullName>
    </submittedName>
</protein>
<proteinExistence type="predicted"/>
<dbReference type="Proteomes" id="UP001302321">
    <property type="component" value="Unassembled WGS sequence"/>
</dbReference>
<keyword evidence="3" id="KW-1185">Reference proteome</keyword>
<dbReference type="PANTHER" id="PTHR33112:SF16">
    <property type="entry name" value="HETEROKARYON INCOMPATIBILITY DOMAIN-CONTAINING PROTEIN"/>
    <property type="match status" value="1"/>
</dbReference>
<sequence length="879" mass="97860">MDSLVDEIGKPPYWITALTGVHQEGLSLLHHIQSGSAVDIPTAAQTIDKLEALASVCFNAYDNEFILFGTGSDASLANLTSTIYRLKRAVFSRQGSPVSKPSNVCLFCGWVLQRLGNGVVGRRGRLSRKHLWTSWQGPQWIANCYLCAIDTWPSFPRLEASAEIGCDFCRFLKELIDKKGGQLSPSHPDSDWTEVGVWVDFRGVPRKQVTDEGIVRPELLNTLEYGSVFLSTTSPWSSTPVWQFMVESRDKKVADELQVFTSPAEESWSSPNIDFARSTLSTTKPEIESETIAALAAFTPTRLLDLGDPHDPSIKLIITTQPPLASSNIEYAALSYCWGPKEDAAQQTTLTTSNLASRRKEITPDQLSPVMHDAVKVCQSLEIRYLWIDALCIIQDSKTDWEQQSQQMSRVYEGAYLTICAMASSSCLEGFLPKRPVWPKYRYTSPINPDFVSGSFTLRPVSSNDSVFAVASNPPLEQDLSIASWNERGWVFQEKSMSTRKLFFGRAMLHVQMNSVVHSENGHEGAVEVNSLDDRTMPDNSIPLGQLLRCTQQNNPYDLWNSIVLRFARLKWTDKTDFFPGLSGPAERFRDVLGGDEYLAGHWSGDLGSSLIWTTGRRDVKRPGSLSVVLERLREGNDLHGPSWSWPGREDFFRFVHSTLDGRKSRVRTHLRPEFALLKSNVVVDGVNPFGRLREGANSLVISGRTINVSDVFPNNSTTGWTFTESADWECSNLAKGYLIMVSHDWDGGPRSYDGKGPPRGTTGGELSSLELLLLSSCCSDYSSELPAGSLKPGTETTTKVLFPPEYGKTFLNDPDFRPSDGTCSFCRDQQRKRDVWGLLMHPADVPGRYYRVGIFCSRAQHGGSELFNEAAACEVELI</sequence>
<reference evidence="2" key="2">
    <citation type="submission" date="2023-05" db="EMBL/GenBank/DDBJ databases">
        <authorList>
            <consortium name="Lawrence Berkeley National Laboratory"/>
            <person name="Steindorff A."/>
            <person name="Hensen N."/>
            <person name="Bonometti L."/>
            <person name="Westerberg I."/>
            <person name="Brannstrom I.O."/>
            <person name="Guillou S."/>
            <person name="Cros-Aarteil S."/>
            <person name="Calhoun S."/>
            <person name="Haridas S."/>
            <person name="Kuo A."/>
            <person name="Mondo S."/>
            <person name="Pangilinan J."/>
            <person name="Riley R."/>
            <person name="Labutti K."/>
            <person name="Andreopoulos B."/>
            <person name="Lipzen A."/>
            <person name="Chen C."/>
            <person name="Yanf M."/>
            <person name="Daum C."/>
            <person name="Ng V."/>
            <person name="Clum A."/>
            <person name="Ohm R."/>
            <person name="Martin F."/>
            <person name="Silar P."/>
            <person name="Natvig D."/>
            <person name="Lalanne C."/>
            <person name="Gautier V."/>
            <person name="Ament-Velasquez S.L."/>
            <person name="Kruys A."/>
            <person name="Hutchinson M.I."/>
            <person name="Powell A.J."/>
            <person name="Barry K."/>
            <person name="Miller A.N."/>
            <person name="Grigoriev I.V."/>
            <person name="Debuchy R."/>
            <person name="Gladieux P."/>
            <person name="Thoren M.H."/>
            <person name="Johannesson H."/>
        </authorList>
    </citation>
    <scope>NUCLEOTIDE SEQUENCE</scope>
    <source>
        <strain evidence="2">CBS 892.96</strain>
    </source>
</reference>
<accession>A0AAN6W397</accession>
<evidence type="ECO:0000313" key="3">
    <source>
        <dbReference type="Proteomes" id="UP001302321"/>
    </source>
</evidence>
<comment type="caution">
    <text evidence="2">The sequence shown here is derived from an EMBL/GenBank/DDBJ whole genome shotgun (WGS) entry which is preliminary data.</text>
</comment>
<dbReference type="EMBL" id="MU866273">
    <property type="protein sequence ID" value="KAK4174614.1"/>
    <property type="molecule type" value="Genomic_DNA"/>
</dbReference>
<organism evidence="2 3">
    <name type="scientific">Triangularia setosa</name>
    <dbReference type="NCBI Taxonomy" id="2587417"/>
    <lineage>
        <taxon>Eukaryota</taxon>
        <taxon>Fungi</taxon>
        <taxon>Dikarya</taxon>
        <taxon>Ascomycota</taxon>
        <taxon>Pezizomycotina</taxon>
        <taxon>Sordariomycetes</taxon>
        <taxon>Sordariomycetidae</taxon>
        <taxon>Sordariales</taxon>
        <taxon>Podosporaceae</taxon>
        <taxon>Triangularia</taxon>
    </lineage>
</organism>
<gene>
    <name evidence="2" type="ORF">QBC36DRAFT_356950</name>
</gene>
<dbReference type="Pfam" id="PF06985">
    <property type="entry name" value="HET"/>
    <property type="match status" value="1"/>
</dbReference>
<dbReference type="PANTHER" id="PTHR33112">
    <property type="entry name" value="DOMAIN PROTEIN, PUTATIVE-RELATED"/>
    <property type="match status" value="1"/>
</dbReference>
<evidence type="ECO:0000259" key="1">
    <source>
        <dbReference type="Pfam" id="PF06985"/>
    </source>
</evidence>
<name>A0AAN6W397_9PEZI</name>
<dbReference type="InterPro" id="IPR010730">
    <property type="entry name" value="HET"/>
</dbReference>
<reference evidence="2" key="1">
    <citation type="journal article" date="2023" name="Mol. Phylogenet. Evol.">
        <title>Genome-scale phylogeny and comparative genomics of the fungal order Sordariales.</title>
        <authorList>
            <person name="Hensen N."/>
            <person name="Bonometti L."/>
            <person name="Westerberg I."/>
            <person name="Brannstrom I.O."/>
            <person name="Guillou S."/>
            <person name="Cros-Aarteil S."/>
            <person name="Calhoun S."/>
            <person name="Haridas S."/>
            <person name="Kuo A."/>
            <person name="Mondo S."/>
            <person name="Pangilinan J."/>
            <person name="Riley R."/>
            <person name="LaButti K."/>
            <person name="Andreopoulos B."/>
            <person name="Lipzen A."/>
            <person name="Chen C."/>
            <person name="Yan M."/>
            <person name="Daum C."/>
            <person name="Ng V."/>
            <person name="Clum A."/>
            <person name="Steindorff A."/>
            <person name="Ohm R.A."/>
            <person name="Martin F."/>
            <person name="Silar P."/>
            <person name="Natvig D.O."/>
            <person name="Lalanne C."/>
            <person name="Gautier V."/>
            <person name="Ament-Velasquez S.L."/>
            <person name="Kruys A."/>
            <person name="Hutchinson M.I."/>
            <person name="Powell A.J."/>
            <person name="Barry K."/>
            <person name="Miller A.N."/>
            <person name="Grigoriev I.V."/>
            <person name="Debuchy R."/>
            <person name="Gladieux P."/>
            <person name="Hiltunen Thoren M."/>
            <person name="Johannesson H."/>
        </authorList>
    </citation>
    <scope>NUCLEOTIDE SEQUENCE</scope>
    <source>
        <strain evidence="2">CBS 892.96</strain>
    </source>
</reference>